<comment type="subcellular location">
    <subcellularLocation>
        <location evidence="1">Membrane</location>
        <topology evidence="1">Single-pass membrane protein</topology>
    </subcellularLocation>
</comment>
<sequence>MASSSQAWVRRAGIAAVIMAASVVLAPVYAVDVSICASFNTASTDRNVSIYQSNGLCTNFCSADYAYAITQKNGCWCSNYIPSESSQVDTDDCDTACPGYPDEMCGGSDLFGYLELDTNSPSGTKGPSAASSTTSEDPETSTREPAKTSTTSDEPATTTAIQTLTSNGEVKTVTVMPTSDSDQSSDSSDSDKDKSGGGLGTGGVVGIVVGVVGVILIAAAAVLFWLFKRRRDQQAGYNNDPSVHGSSMLGSAHPEMSSSPTSNRNSVLAIDPRMDPFKQGLYMRNGSQESIGTIRDEHDYSRRIQPPKVLRATNPDPEDAN</sequence>
<evidence type="ECO:0000256" key="6">
    <source>
        <dbReference type="SAM" id="Phobius"/>
    </source>
</evidence>
<feature type="region of interest" description="Disordered" evidence="5">
    <location>
        <begin position="116"/>
        <end position="200"/>
    </location>
</feature>
<dbReference type="AlphaFoldDB" id="A0A9P4YWG6"/>
<evidence type="ECO:0000313" key="9">
    <source>
        <dbReference type="Proteomes" id="UP000749293"/>
    </source>
</evidence>
<comment type="caution">
    <text evidence="8">The sequence shown here is derived from an EMBL/GenBank/DDBJ whole genome shotgun (WGS) entry which is preliminary data.</text>
</comment>
<evidence type="ECO:0000259" key="7">
    <source>
        <dbReference type="PROSITE" id="PS51212"/>
    </source>
</evidence>
<name>A0A9P4YWG6_9HYPO</name>
<evidence type="ECO:0000256" key="3">
    <source>
        <dbReference type="ARBA" id="ARBA00022989"/>
    </source>
</evidence>
<dbReference type="Proteomes" id="UP000749293">
    <property type="component" value="Unassembled WGS sequence"/>
</dbReference>
<dbReference type="GO" id="GO:0016020">
    <property type="term" value="C:membrane"/>
    <property type="evidence" value="ECO:0007669"/>
    <property type="project" value="UniProtKB-SubCell"/>
</dbReference>
<keyword evidence="2 6" id="KW-0812">Transmembrane</keyword>
<dbReference type="Pfam" id="PF01822">
    <property type="entry name" value="WSC"/>
    <property type="match status" value="1"/>
</dbReference>
<feature type="compositionally biased region" description="Low complexity" evidence="5">
    <location>
        <begin position="178"/>
        <end position="187"/>
    </location>
</feature>
<feature type="region of interest" description="Disordered" evidence="5">
    <location>
        <begin position="236"/>
        <end position="267"/>
    </location>
</feature>
<dbReference type="SMART" id="SM00321">
    <property type="entry name" value="WSC"/>
    <property type="match status" value="1"/>
</dbReference>
<dbReference type="GO" id="GO:0071944">
    <property type="term" value="C:cell periphery"/>
    <property type="evidence" value="ECO:0007669"/>
    <property type="project" value="UniProtKB-ARBA"/>
</dbReference>
<dbReference type="OrthoDB" id="2537459at2759"/>
<keyword evidence="9" id="KW-1185">Reference proteome</keyword>
<dbReference type="PANTHER" id="PTHR15549">
    <property type="entry name" value="PAIRED IMMUNOGLOBULIN-LIKE TYPE 2 RECEPTOR"/>
    <property type="match status" value="1"/>
</dbReference>
<dbReference type="RefSeq" id="XP_035321633.1">
    <property type="nucleotide sequence ID" value="XM_035468499.1"/>
</dbReference>
<reference evidence="8" key="1">
    <citation type="submission" date="2020-03" db="EMBL/GenBank/DDBJ databases">
        <title>Site-based positive gene gene selection in Geosmithia morbida across the United States reveals a broad range of putative effectors and factors for local host and environmental adapation.</title>
        <authorList>
            <person name="Onufrak A."/>
            <person name="Murdoch R.W."/>
            <person name="Gazis R."/>
            <person name="Huff M."/>
            <person name="Staton M."/>
            <person name="Klingeman W."/>
            <person name="Hadziabdic D."/>
        </authorList>
    </citation>
    <scope>NUCLEOTIDE SEQUENCE</scope>
    <source>
        <strain evidence="8">1262</strain>
    </source>
</reference>
<accession>A0A9P4YWG6</accession>
<organism evidence="8 9">
    <name type="scientific">Geosmithia morbida</name>
    <dbReference type="NCBI Taxonomy" id="1094350"/>
    <lineage>
        <taxon>Eukaryota</taxon>
        <taxon>Fungi</taxon>
        <taxon>Dikarya</taxon>
        <taxon>Ascomycota</taxon>
        <taxon>Pezizomycotina</taxon>
        <taxon>Sordariomycetes</taxon>
        <taxon>Hypocreomycetidae</taxon>
        <taxon>Hypocreales</taxon>
        <taxon>Bionectriaceae</taxon>
        <taxon>Geosmithia</taxon>
    </lineage>
</organism>
<protein>
    <recommendedName>
        <fullName evidence="7">WSC domain-containing protein</fullName>
    </recommendedName>
</protein>
<feature type="compositionally biased region" description="Low complexity" evidence="5">
    <location>
        <begin position="148"/>
        <end position="160"/>
    </location>
</feature>
<feature type="compositionally biased region" description="Polar residues" evidence="5">
    <location>
        <begin position="236"/>
        <end position="249"/>
    </location>
</feature>
<feature type="transmembrane region" description="Helical" evidence="6">
    <location>
        <begin position="204"/>
        <end position="227"/>
    </location>
</feature>
<keyword evidence="3 6" id="KW-1133">Transmembrane helix</keyword>
<gene>
    <name evidence="8" type="ORF">GMORB2_6529</name>
</gene>
<dbReference type="EMBL" id="JAANYQ010000007">
    <property type="protein sequence ID" value="KAF4122981.1"/>
    <property type="molecule type" value="Genomic_DNA"/>
</dbReference>
<keyword evidence="4 6" id="KW-0472">Membrane</keyword>
<evidence type="ECO:0000256" key="1">
    <source>
        <dbReference type="ARBA" id="ARBA00004167"/>
    </source>
</evidence>
<dbReference type="PROSITE" id="PS51212">
    <property type="entry name" value="WSC"/>
    <property type="match status" value="1"/>
</dbReference>
<dbReference type="InterPro" id="IPR051694">
    <property type="entry name" value="Immunoregulatory_rcpt-like"/>
</dbReference>
<feature type="region of interest" description="Disordered" evidence="5">
    <location>
        <begin position="284"/>
        <end position="321"/>
    </location>
</feature>
<dbReference type="GeneID" id="55972754"/>
<feature type="compositionally biased region" description="Polar residues" evidence="5">
    <location>
        <begin position="256"/>
        <end position="266"/>
    </location>
</feature>
<evidence type="ECO:0000256" key="2">
    <source>
        <dbReference type="ARBA" id="ARBA00022692"/>
    </source>
</evidence>
<proteinExistence type="predicted"/>
<evidence type="ECO:0000256" key="5">
    <source>
        <dbReference type="SAM" id="MobiDB-lite"/>
    </source>
</evidence>
<feature type="domain" description="WSC" evidence="7">
    <location>
        <begin position="30"/>
        <end position="117"/>
    </location>
</feature>
<evidence type="ECO:0000256" key="4">
    <source>
        <dbReference type="ARBA" id="ARBA00023136"/>
    </source>
</evidence>
<dbReference type="PANTHER" id="PTHR15549:SF30">
    <property type="entry name" value="MID2 DOMAIN-CONTAINING PROTEIN"/>
    <property type="match status" value="1"/>
</dbReference>
<evidence type="ECO:0000313" key="8">
    <source>
        <dbReference type="EMBL" id="KAF4122981.1"/>
    </source>
</evidence>
<dbReference type="InterPro" id="IPR002889">
    <property type="entry name" value="WSC_carb-bd"/>
</dbReference>